<keyword evidence="3" id="KW-1185">Reference proteome</keyword>
<dbReference type="SUPFAM" id="SSF53474">
    <property type="entry name" value="alpha/beta-Hydrolases"/>
    <property type="match status" value="1"/>
</dbReference>
<evidence type="ECO:0000313" key="3">
    <source>
        <dbReference type="Proteomes" id="UP000603200"/>
    </source>
</evidence>
<dbReference type="InterPro" id="IPR050471">
    <property type="entry name" value="AB_hydrolase"/>
</dbReference>
<protein>
    <submittedName>
        <fullName evidence="2">Alpha/beta hydrolase</fullName>
    </submittedName>
</protein>
<sequence>MFANSVPEVGEAGVIAQNGKVSLEFDDRGGAGGEPLLLLMGLGVSRYWWPDGFITALIEGGYHVAVFDGRDAGGSTHFEDGPAANPLSALFKRKQPIYTAEDMTDDAVAVMDALGWPDAHLFGQSQGGLVAQRTALRHPQRVRTLTSCSAVPSDARGAAVLRYVRLPFLARIARARFPEGREGDIAAGMAMARAVSAGPIDEEEARTRVERELDAGLVSGVRDSRAMARQTGATWHGPPLSSLRLPTLVLHGSDDPMCRPSAGRRVAASVPGARYVELAGTGHDLPPATWPTVVREMRSLWNQ</sequence>
<dbReference type="InterPro" id="IPR000073">
    <property type="entry name" value="AB_hydrolase_1"/>
</dbReference>
<comment type="caution">
    <text evidence="2">The sequence shown here is derived from an EMBL/GenBank/DDBJ whole genome shotgun (WGS) entry which is preliminary data.</text>
</comment>
<dbReference type="Proteomes" id="UP000603200">
    <property type="component" value="Unassembled WGS sequence"/>
</dbReference>
<dbReference type="InterPro" id="IPR029058">
    <property type="entry name" value="AB_hydrolase_fold"/>
</dbReference>
<keyword evidence="2" id="KW-0378">Hydrolase</keyword>
<dbReference type="PANTHER" id="PTHR43433">
    <property type="entry name" value="HYDROLASE, ALPHA/BETA FOLD FAMILY PROTEIN"/>
    <property type="match status" value="1"/>
</dbReference>
<accession>A0ABQ3ZSU1</accession>
<reference evidence="2 3" key="1">
    <citation type="submission" date="2021-01" db="EMBL/GenBank/DDBJ databases">
        <title>Whole genome shotgun sequence of Actinoplanes humidus NBRC 14915.</title>
        <authorList>
            <person name="Komaki H."/>
            <person name="Tamura T."/>
        </authorList>
    </citation>
    <scope>NUCLEOTIDE SEQUENCE [LARGE SCALE GENOMIC DNA]</scope>
    <source>
        <strain evidence="2 3">NBRC 14915</strain>
    </source>
</reference>
<organism evidence="2 3">
    <name type="scientific">Winogradskya humida</name>
    <dbReference type="NCBI Taxonomy" id="113566"/>
    <lineage>
        <taxon>Bacteria</taxon>
        <taxon>Bacillati</taxon>
        <taxon>Actinomycetota</taxon>
        <taxon>Actinomycetes</taxon>
        <taxon>Micromonosporales</taxon>
        <taxon>Micromonosporaceae</taxon>
        <taxon>Winogradskya</taxon>
    </lineage>
</organism>
<dbReference type="PRINTS" id="PR00111">
    <property type="entry name" value="ABHYDROLASE"/>
</dbReference>
<dbReference type="PANTHER" id="PTHR43433:SF5">
    <property type="entry name" value="AB HYDROLASE-1 DOMAIN-CONTAINING PROTEIN"/>
    <property type="match status" value="1"/>
</dbReference>
<name>A0ABQ3ZSU1_9ACTN</name>
<gene>
    <name evidence="2" type="ORF">Ahu01nite_046350</name>
</gene>
<dbReference type="Pfam" id="PF00561">
    <property type="entry name" value="Abhydrolase_1"/>
    <property type="match status" value="1"/>
</dbReference>
<evidence type="ECO:0000259" key="1">
    <source>
        <dbReference type="Pfam" id="PF00561"/>
    </source>
</evidence>
<dbReference type="GO" id="GO:0016787">
    <property type="term" value="F:hydrolase activity"/>
    <property type="evidence" value="ECO:0007669"/>
    <property type="project" value="UniProtKB-KW"/>
</dbReference>
<dbReference type="EMBL" id="BOMN01000057">
    <property type="protein sequence ID" value="GIE21533.1"/>
    <property type="molecule type" value="Genomic_DNA"/>
</dbReference>
<evidence type="ECO:0000313" key="2">
    <source>
        <dbReference type="EMBL" id="GIE21533.1"/>
    </source>
</evidence>
<proteinExistence type="predicted"/>
<feature type="domain" description="AB hydrolase-1" evidence="1">
    <location>
        <begin position="35"/>
        <end position="284"/>
    </location>
</feature>
<dbReference type="Gene3D" id="3.40.50.1820">
    <property type="entry name" value="alpha/beta hydrolase"/>
    <property type="match status" value="1"/>
</dbReference>